<organism evidence="1 2">
    <name type="scientific">Thermococcus chitonophagus</name>
    <dbReference type="NCBI Taxonomy" id="54262"/>
    <lineage>
        <taxon>Archaea</taxon>
        <taxon>Methanobacteriati</taxon>
        <taxon>Methanobacteriota</taxon>
        <taxon>Thermococci</taxon>
        <taxon>Thermococcales</taxon>
        <taxon>Thermococcaceae</taxon>
        <taxon>Thermococcus</taxon>
    </lineage>
</organism>
<accession>A0A2Z2NDY0</accession>
<reference evidence="1 2" key="1">
    <citation type="submission" date="2016-04" db="EMBL/GenBank/DDBJ databases">
        <title>Complete genome sequence of Thermococcus chitonophagus type strain GC74.</title>
        <authorList>
            <person name="Oger P.M."/>
        </authorList>
    </citation>
    <scope>NUCLEOTIDE SEQUENCE [LARGE SCALE GENOMIC DNA]</scope>
    <source>
        <strain evidence="1 2">GC74</strain>
    </source>
</reference>
<evidence type="ECO:0000313" key="1">
    <source>
        <dbReference type="EMBL" id="ASJ17612.1"/>
    </source>
</evidence>
<protein>
    <submittedName>
        <fullName evidence="1">Uncharacterized protein</fullName>
    </submittedName>
</protein>
<dbReference type="AlphaFoldDB" id="A0A2Z2NDY0"/>
<proteinExistence type="predicted"/>
<gene>
    <name evidence="1" type="ORF">A3L04_08615</name>
</gene>
<dbReference type="OrthoDB" id="102236at2157"/>
<dbReference type="EMBL" id="CP015193">
    <property type="protein sequence ID" value="ASJ17612.1"/>
    <property type="molecule type" value="Genomic_DNA"/>
</dbReference>
<keyword evidence="2" id="KW-1185">Reference proteome</keyword>
<name>A0A2Z2NDY0_9EURY</name>
<dbReference type="Proteomes" id="UP000250189">
    <property type="component" value="Chromosome"/>
</dbReference>
<evidence type="ECO:0000313" key="2">
    <source>
        <dbReference type="Proteomes" id="UP000250189"/>
    </source>
</evidence>
<sequence>MRWKRIILSLLVAFLVLSTRVVFTPQVAAMNPGNSSITFRRAVVAWHDEKYRLQMNVTWVDKTINFANLTNSSCSCCNSCNASSCSLIVKLNTSVVTLYNVTGKGKQLLFLEINFHNETFNYMMYVLVYRTERSQYNFTLITRIFTDPETGEYKAFITGINIAPREDKALPVGDIVLTAENLTLSEYYWTLNEVLLKLHRNDETKWLWTRSAYELRRLSQLVKTNLPEYNQHKATGATIVMDLIMICISYPQDIDWWCAATSCAPSIVSGVINCIKCAESLLAKKLNIEACSACLATIGGIHGDCAKCFSYWTNICTSESVEPV</sequence>